<name>A0AAD4HJG1_9AGAM</name>
<keyword evidence="2" id="KW-1185">Reference proteome</keyword>
<reference evidence="1" key="1">
    <citation type="journal article" date="2020" name="New Phytol.">
        <title>Comparative genomics reveals dynamic genome evolution in host specialist ectomycorrhizal fungi.</title>
        <authorList>
            <person name="Lofgren L.A."/>
            <person name="Nguyen N.H."/>
            <person name="Vilgalys R."/>
            <person name="Ruytinx J."/>
            <person name="Liao H.L."/>
            <person name="Branco S."/>
            <person name="Kuo A."/>
            <person name="LaButti K."/>
            <person name="Lipzen A."/>
            <person name="Andreopoulos W."/>
            <person name="Pangilinan J."/>
            <person name="Riley R."/>
            <person name="Hundley H."/>
            <person name="Na H."/>
            <person name="Barry K."/>
            <person name="Grigoriev I.V."/>
            <person name="Stajich J.E."/>
            <person name="Kennedy P.G."/>
        </authorList>
    </citation>
    <scope>NUCLEOTIDE SEQUENCE</scope>
    <source>
        <strain evidence="1">FC203</strain>
    </source>
</reference>
<gene>
    <name evidence="1" type="ORF">F5891DRAFT_1189374</name>
</gene>
<dbReference type="AlphaFoldDB" id="A0AAD4HJG1"/>
<sequence>MPNISSTCETTYKTNFLGIEQNETALLAWLHTEGRDTLPDSLLTTASVLFGWVDTHDIMALLDVSLREVTMQKQLQQEEDMSYAGFRSQGACLMEDRMHRAQMEISLFSNAIANLCEYLETRNYPISTQKPSTVNTITYVEACPELSPIRFNHFEPSKVIQDKCNAWLHAPSHFLNITQADSNATGILGSPKAVEISLMPDDQFLSLPHSLKTWVDNVMYRAYMSATFAEAKPLYVHDDDSFKAKEQKTPKVLKSDIYILGLKKQRVQSEVDMLSEAISRISEFGDDVTSSGSAMTHASFVPDNYIEDGFDDWVSTSYASSDVELL</sequence>
<dbReference type="Proteomes" id="UP001195769">
    <property type="component" value="Unassembled WGS sequence"/>
</dbReference>
<proteinExistence type="predicted"/>
<evidence type="ECO:0000313" key="1">
    <source>
        <dbReference type="EMBL" id="KAG1899895.1"/>
    </source>
</evidence>
<dbReference type="EMBL" id="JABBWK010000030">
    <property type="protein sequence ID" value="KAG1899895.1"/>
    <property type="molecule type" value="Genomic_DNA"/>
</dbReference>
<accession>A0AAD4HJG1</accession>
<organism evidence="1 2">
    <name type="scientific">Suillus fuscotomentosus</name>
    <dbReference type="NCBI Taxonomy" id="1912939"/>
    <lineage>
        <taxon>Eukaryota</taxon>
        <taxon>Fungi</taxon>
        <taxon>Dikarya</taxon>
        <taxon>Basidiomycota</taxon>
        <taxon>Agaricomycotina</taxon>
        <taxon>Agaricomycetes</taxon>
        <taxon>Agaricomycetidae</taxon>
        <taxon>Boletales</taxon>
        <taxon>Suillineae</taxon>
        <taxon>Suillaceae</taxon>
        <taxon>Suillus</taxon>
    </lineage>
</organism>
<dbReference type="RefSeq" id="XP_041225471.1">
    <property type="nucleotide sequence ID" value="XM_041367155.1"/>
</dbReference>
<evidence type="ECO:0000313" key="2">
    <source>
        <dbReference type="Proteomes" id="UP001195769"/>
    </source>
</evidence>
<protein>
    <submittedName>
        <fullName evidence="1">Uncharacterized protein</fullName>
    </submittedName>
</protein>
<dbReference type="GeneID" id="64661453"/>
<comment type="caution">
    <text evidence="1">The sequence shown here is derived from an EMBL/GenBank/DDBJ whole genome shotgun (WGS) entry which is preliminary data.</text>
</comment>